<sequence length="100" mass="10946">MLITRLLVVVLAALAASDDSEEVPALPDKADGGGEFPVIELGGEAVKLDSLGPIVVNPDGTMRRITNWNKLTPEEQERTLQKIGKRNRVRQEDLVEKAEL</sequence>
<dbReference type="AlphaFoldDB" id="A0A3P3YIS5"/>
<dbReference type="PANTHER" id="PTHR39474:SF1">
    <property type="entry name" value="FUNGAL SPECIFIC TRANSCRIPTION FACTOR"/>
    <property type="match status" value="1"/>
</dbReference>
<feature type="chain" id="PRO_5017952767" description="RxLR effector protein" evidence="1">
    <location>
        <begin position="18"/>
        <end position="100"/>
    </location>
</feature>
<proteinExistence type="predicted"/>
<organism evidence="2 3">
    <name type="scientific">Plasmodiophora brassicae</name>
    <name type="common">Clubroot disease agent</name>
    <dbReference type="NCBI Taxonomy" id="37360"/>
    <lineage>
        <taxon>Eukaryota</taxon>
        <taxon>Sar</taxon>
        <taxon>Rhizaria</taxon>
        <taxon>Endomyxa</taxon>
        <taxon>Phytomyxea</taxon>
        <taxon>Plasmodiophorida</taxon>
        <taxon>Plasmodiophoridae</taxon>
        <taxon>Plasmodiophora</taxon>
    </lineage>
</organism>
<dbReference type="Proteomes" id="UP000290189">
    <property type="component" value="Unassembled WGS sequence"/>
</dbReference>
<evidence type="ECO:0000256" key="1">
    <source>
        <dbReference type="SAM" id="SignalP"/>
    </source>
</evidence>
<evidence type="ECO:0008006" key="4">
    <source>
        <dbReference type="Google" id="ProtNLM"/>
    </source>
</evidence>
<feature type="signal peptide" evidence="1">
    <location>
        <begin position="1"/>
        <end position="17"/>
    </location>
</feature>
<gene>
    <name evidence="2" type="ORF">PLBR_LOCUS7306</name>
</gene>
<geneLocation type="mitochondrion" evidence="2"/>
<evidence type="ECO:0000313" key="3">
    <source>
        <dbReference type="Proteomes" id="UP000290189"/>
    </source>
</evidence>
<keyword evidence="2" id="KW-0496">Mitochondrion</keyword>
<name>A0A3P3YIS5_PLABS</name>
<accession>A0A3P3YIS5</accession>
<evidence type="ECO:0000313" key="2">
    <source>
        <dbReference type="EMBL" id="SPR00091.1"/>
    </source>
</evidence>
<dbReference type="EMBL" id="OVEO01000013">
    <property type="protein sequence ID" value="SPR00091.1"/>
    <property type="molecule type" value="Genomic_DNA"/>
</dbReference>
<dbReference type="PANTHER" id="PTHR39474">
    <property type="entry name" value="UNNAMED PRODUCT"/>
    <property type="match status" value="1"/>
</dbReference>
<reference evidence="2 3" key="1">
    <citation type="submission" date="2018-03" db="EMBL/GenBank/DDBJ databases">
        <authorList>
            <person name="Fogelqvist J."/>
        </authorList>
    </citation>
    <scope>NUCLEOTIDE SEQUENCE [LARGE SCALE GENOMIC DNA]</scope>
</reference>
<protein>
    <recommendedName>
        <fullName evidence="4">RxLR effector protein</fullName>
    </recommendedName>
</protein>
<keyword evidence="1" id="KW-0732">Signal</keyword>